<dbReference type="AlphaFoldDB" id="A0AAD3GYZ1"/>
<evidence type="ECO:0000256" key="3">
    <source>
        <dbReference type="ARBA" id="ARBA00023054"/>
    </source>
</evidence>
<comment type="caution">
    <text evidence="7">The sequence shown here is derived from an EMBL/GenBank/DDBJ whole genome shotgun (WGS) entry which is preliminary data.</text>
</comment>
<dbReference type="GO" id="GO:0007030">
    <property type="term" value="P:Golgi organization"/>
    <property type="evidence" value="ECO:0007669"/>
    <property type="project" value="TreeGrafter"/>
</dbReference>
<proteinExistence type="predicted"/>
<dbReference type="InterPro" id="IPR000237">
    <property type="entry name" value="GRIP_dom"/>
</dbReference>
<keyword evidence="2" id="KW-0333">Golgi apparatus</keyword>
<dbReference type="GO" id="GO:0006888">
    <property type="term" value="P:endoplasmic reticulum to Golgi vesicle-mediated transport"/>
    <property type="evidence" value="ECO:0007669"/>
    <property type="project" value="TreeGrafter"/>
</dbReference>
<organism evidence="7 8">
    <name type="scientific">Chaetoceros tenuissimus</name>
    <dbReference type="NCBI Taxonomy" id="426638"/>
    <lineage>
        <taxon>Eukaryota</taxon>
        <taxon>Sar</taxon>
        <taxon>Stramenopiles</taxon>
        <taxon>Ochrophyta</taxon>
        <taxon>Bacillariophyta</taxon>
        <taxon>Coscinodiscophyceae</taxon>
        <taxon>Chaetocerotophycidae</taxon>
        <taxon>Chaetocerotales</taxon>
        <taxon>Chaetocerotaceae</taxon>
        <taxon>Chaetoceros</taxon>
    </lineage>
</organism>
<feature type="coiled-coil region" evidence="4">
    <location>
        <begin position="350"/>
        <end position="607"/>
    </location>
</feature>
<gene>
    <name evidence="7" type="ORF">CTEN210_00246</name>
</gene>
<evidence type="ECO:0000256" key="2">
    <source>
        <dbReference type="ARBA" id="ARBA00023034"/>
    </source>
</evidence>
<evidence type="ECO:0000256" key="4">
    <source>
        <dbReference type="SAM" id="Coils"/>
    </source>
</evidence>
<dbReference type="PANTHER" id="PTHR18921">
    <property type="entry name" value="MYOSIN HEAVY CHAIN - RELATED"/>
    <property type="match status" value="1"/>
</dbReference>
<comment type="subcellular location">
    <subcellularLocation>
        <location evidence="1">Golgi apparatus</location>
    </subcellularLocation>
</comment>
<dbReference type="Pfam" id="PF10375">
    <property type="entry name" value="GRAB"/>
    <property type="match status" value="1"/>
</dbReference>
<keyword evidence="3 4" id="KW-0175">Coiled coil</keyword>
<dbReference type="PROSITE" id="PS50913">
    <property type="entry name" value="GRIP"/>
    <property type="match status" value="1"/>
</dbReference>
<dbReference type="EMBL" id="BLLK01000019">
    <property type="protein sequence ID" value="GFH43774.1"/>
    <property type="molecule type" value="Genomic_DNA"/>
</dbReference>
<feature type="region of interest" description="Disordered" evidence="5">
    <location>
        <begin position="691"/>
        <end position="714"/>
    </location>
</feature>
<evidence type="ECO:0000256" key="1">
    <source>
        <dbReference type="ARBA" id="ARBA00004555"/>
    </source>
</evidence>
<protein>
    <recommendedName>
        <fullName evidence="6">GRIP domain-containing protein</fullName>
    </recommendedName>
</protein>
<sequence>MENESLGEEEDDEEIAKLEELERLEVQRQEQMRLVAENELTRLEQERIQLEAQAEALQLRLEEEKQKRMQQELELQKVHEDERIRMEEVEKQKLLDQERREAERIAAEEQEYERKQLQIQELAELEAKLEAEKESTRIAHEEQLATLQHALNEKDTEIKNLASGNVQVKDLLQEIQLLKENMQNESNRRSELEQEVLSLRKQNTTLMEQSSHAEAEILKAKESMNTLLEKEENRQQFEEEILASREELEREMQRDISTMEEVVAAKEEELQRMQASFEQYRQEVASQEGDEMNAVMAKVELLTNQLLEKDSELSYIRHDFDNFKVQANQQLHVELESQKQSLDGQYTKDLSKMEKKLHTANERADKKKEELKESQLLVKELQNILMAKEKEHDEVEDEADELHQMVEDLEAKNKALTEKLERLEKTSSDVTGLQIENQLLKEERDREAKKVLTLQDSKETNTATLTAERDEAKAQVLDLQQQLAAVQADLEVAKADHVRAMTASNNLQIAMEAFETEREAELALLEETKKSAEEALISAHELALASLKKENDRVIEEIQIASNQAVTNMMDDIREMESKQETIKKENANLRQSLNEAIKRLHSNEEDVIDRSLIKNILLDWYSKSGKSKREVLQVMSSLLHFTEADKEKCGISENSPHGLIGSLAPPLNPPPENIDGDNIREKFVNFLIAETGESPDRNKTKSRSSRNTGATAI</sequence>
<dbReference type="GO" id="GO:0005794">
    <property type="term" value="C:Golgi apparatus"/>
    <property type="evidence" value="ECO:0007669"/>
    <property type="project" value="UniProtKB-SubCell"/>
</dbReference>
<feature type="domain" description="GRIP" evidence="6">
    <location>
        <begin position="604"/>
        <end position="653"/>
    </location>
</feature>
<name>A0AAD3GYZ1_9STRA</name>
<dbReference type="GO" id="GO:0031267">
    <property type="term" value="F:small GTPase binding"/>
    <property type="evidence" value="ECO:0007669"/>
    <property type="project" value="TreeGrafter"/>
</dbReference>
<dbReference type="InterPro" id="IPR019459">
    <property type="entry name" value="GRAB"/>
</dbReference>
<evidence type="ECO:0000313" key="8">
    <source>
        <dbReference type="Proteomes" id="UP001054902"/>
    </source>
</evidence>
<evidence type="ECO:0000256" key="5">
    <source>
        <dbReference type="SAM" id="MobiDB-lite"/>
    </source>
</evidence>
<evidence type="ECO:0000313" key="7">
    <source>
        <dbReference type="EMBL" id="GFH43774.1"/>
    </source>
</evidence>
<feature type="coiled-coil region" evidence="4">
    <location>
        <begin position="21"/>
        <end position="290"/>
    </location>
</feature>
<dbReference type="PANTHER" id="PTHR18921:SF2">
    <property type="entry name" value="THYROID RECEPTOR-INTERACTING PROTEIN 11"/>
    <property type="match status" value="1"/>
</dbReference>
<reference evidence="7 8" key="1">
    <citation type="journal article" date="2021" name="Sci. Rep.">
        <title>The genome of the diatom Chaetoceros tenuissimus carries an ancient integrated fragment of an extant virus.</title>
        <authorList>
            <person name="Hongo Y."/>
            <person name="Kimura K."/>
            <person name="Takaki Y."/>
            <person name="Yoshida Y."/>
            <person name="Baba S."/>
            <person name="Kobayashi G."/>
            <person name="Nagasaki K."/>
            <person name="Hano T."/>
            <person name="Tomaru Y."/>
        </authorList>
    </citation>
    <scope>NUCLEOTIDE SEQUENCE [LARGE SCALE GENOMIC DNA]</scope>
    <source>
        <strain evidence="7 8">NIES-3715</strain>
    </source>
</reference>
<dbReference type="Proteomes" id="UP001054902">
    <property type="component" value="Unassembled WGS sequence"/>
</dbReference>
<keyword evidence="8" id="KW-1185">Reference proteome</keyword>
<accession>A0AAD3GYZ1</accession>
<evidence type="ECO:0000259" key="6">
    <source>
        <dbReference type="PROSITE" id="PS50913"/>
    </source>
</evidence>